<keyword evidence="2 3" id="KW-0067">ATP-binding</keyword>
<dbReference type="InterPro" id="IPR017441">
    <property type="entry name" value="Protein_kinase_ATP_BS"/>
</dbReference>
<reference evidence="4 5" key="1">
    <citation type="submission" date="2018-11" db="EMBL/GenBank/DDBJ databases">
        <authorList>
            <consortium name="Pathogen Informatics"/>
        </authorList>
    </citation>
    <scope>NUCLEOTIDE SEQUENCE [LARGE SCALE GENOMIC DNA]</scope>
</reference>
<organism evidence="4 5">
    <name type="scientific">Dibothriocephalus latus</name>
    <name type="common">Fish tapeworm</name>
    <name type="synonym">Diphyllobothrium latum</name>
    <dbReference type="NCBI Taxonomy" id="60516"/>
    <lineage>
        <taxon>Eukaryota</taxon>
        <taxon>Metazoa</taxon>
        <taxon>Spiralia</taxon>
        <taxon>Lophotrochozoa</taxon>
        <taxon>Platyhelminthes</taxon>
        <taxon>Cestoda</taxon>
        <taxon>Eucestoda</taxon>
        <taxon>Diphyllobothriidea</taxon>
        <taxon>Diphyllobothriidae</taxon>
        <taxon>Dibothriocephalus</taxon>
    </lineage>
</organism>
<dbReference type="GO" id="GO:0005524">
    <property type="term" value="F:ATP binding"/>
    <property type="evidence" value="ECO:0007669"/>
    <property type="project" value="UniProtKB-UniRule"/>
</dbReference>
<dbReference type="SUPFAM" id="SSF56112">
    <property type="entry name" value="Protein kinase-like (PK-like)"/>
    <property type="match status" value="1"/>
</dbReference>
<feature type="binding site" evidence="3">
    <location>
        <position position="160"/>
    </location>
    <ligand>
        <name>ATP</name>
        <dbReference type="ChEBI" id="CHEBI:30616"/>
    </ligand>
</feature>
<evidence type="ECO:0000256" key="1">
    <source>
        <dbReference type="ARBA" id="ARBA00022741"/>
    </source>
</evidence>
<dbReference type="OrthoDB" id="546826at2759"/>
<dbReference type="PROSITE" id="PS00107">
    <property type="entry name" value="PROTEIN_KINASE_ATP"/>
    <property type="match status" value="1"/>
</dbReference>
<dbReference type="InterPro" id="IPR050198">
    <property type="entry name" value="Non-receptor_tyrosine_kinases"/>
</dbReference>
<evidence type="ECO:0008006" key="6">
    <source>
        <dbReference type="Google" id="ProtNLM"/>
    </source>
</evidence>
<keyword evidence="1 3" id="KW-0547">Nucleotide-binding</keyword>
<proteinExistence type="predicted"/>
<evidence type="ECO:0000313" key="5">
    <source>
        <dbReference type="Proteomes" id="UP000281553"/>
    </source>
</evidence>
<keyword evidence="5" id="KW-1185">Reference proteome</keyword>
<protein>
    <recommendedName>
        <fullName evidence="6">Protein kinase domain-containing protein</fullName>
    </recommendedName>
</protein>
<sequence>MPSRILQRLSEKDADVTPKSTITVGQPRNPTYAIFLNRCRLLYEERSRSLSIPKLSPNLFSPLRPKSSLEETNPNSRTKLSFFLKMDVTSLGCSLIFQTELVLFCFLQPSQPVPVGLSHNLVDKWEISKSSIVLKERIGKGQFGEVYRAVWNGTTLVAVKTLRASKSKLADTPPHPSRPPMSTDCRLTAEFIWI</sequence>
<accession>A0A3P7NTB7</accession>
<evidence type="ECO:0000256" key="2">
    <source>
        <dbReference type="ARBA" id="ARBA00022840"/>
    </source>
</evidence>
<gene>
    <name evidence="4" type="ORF">DILT_LOCUS4577</name>
</gene>
<dbReference type="AlphaFoldDB" id="A0A3P7NTB7"/>
<evidence type="ECO:0000313" key="4">
    <source>
        <dbReference type="EMBL" id="VDN08746.1"/>
    </source>
</evidence>
<dbReference type="PANTHER" id="PTHR24418">
    <property type="entry name" value="TYROSINE-PROTEIN KINASE"/>
    <property type="match status" value="1"/>
</dbReference>
<evidence type="ECO:0000256" key="3">
    <source>
        <dbReference type="PROSITE-ProRule" id="PRU10141"/>
    </source>
</evidence>
<dbReference type="InterPro" id="IPR011009">
    <property type="entry name" value="Kinase-like_dom_sf"/>
</dbReference>
<name>A0A3P7NTB7_DIBLA</name>
<dbReference type="Gene3D" id="3.30.200.20">
    <property type="entry name" value="Phosphorylase Kinase, domain 1"/>
    <property type="match status" value="1"/>
</dbReference>
<dbReference type="EMBL" id="UYRU01045710">
    <property type="protein sequence ID" value="VDN08746.1"/>
    <property type="molecule type" value="Genomic_DNA"/>
</dbReference>
<dbReference type="Proteomes" id="UP000281553">
    <property type="component" value="Unassembled WGS sequence"/>
</dbReference>